<reference evidence="2" key="1">
    <citation type="submission" date="2019-10" db="EMBL/GenBank/DDBJ databases">
        <authorList>
            <person name="Soares A.E.R."/>
            <person name="Aleixo A."/>
            <person name="Schneider P."/>
            <person name="Miyaki C.Y."/>
            <person name="Schneider M.P."/>
            <person name="Mello C."/>
            <person name="Vasconcelos A.T.R."/>
        </authorList>
    </citation>
    <scope>NUCLEOTIDE SEQUENCE</scope>
    <source>
        <tissue evidence="2">Muscle</tissue>
    </source>
</reference>
<accession>A0ABQ9DHD9</accession>
<gene>
    <name evidence="2" type="ORF">WISP_39405</name>
</gene>
<dbReference type="Proteomes" id="UP001145742">
    <property type="component" value="Unassembled WGS sequence"/>
</dbReference>
<dbReference type="InterPro" id="IPR000477">
    <property type="entry name" value="RT_dom"/>
</dbReference>
<evidence type="ECO:0000313" key="3">
    <source>
        <dbReference type="Proteomes" id="UP001145742"/>
    </source>
</evidence>
<dbReference type="PANTHER" id="PTHR33332">
    <property type="entry name" value="REVERSE TRANSCRIPTASE DOMAIN-CONTAINING PROTEIN"/>
    <property type="match status" value="1"/>
</dbReference>
<name>A0ABQ9DHD9_9PASS</name>
<feature type="domain" description="Reverse transcriptase" evidence="1">
    <location>
        <begin position="1"/>
        <end position="231"/>
    </location>
</feature>
<protein>
    <submittedName>
        <fullName evidence="2">Rna-directed dna polymerase from mobile element jockey-like</fullName>
    </submittedName>
</protein>
<proteinExistence type="predicted"/>
<dbReference type="EMBL" id="WHWB01033082">
    <property type="protein sequence ID" value="KAJ7422118.1"/>
    <property type="molecule type" value="Genomic_DNA"/>
</dbReference>
<organism evidence="2 3">
    <name type="scientific">Willisornis vidua</name>
    <name type="common">Xingu scale-backed antbird</name>
    <dbReference type="NCBI Taxonomy" id="1566151"/>
    <lineage>
        <taxon>Eukaryota</taxon>
        <taxon>Metazoa</taxon>
        <taxon>Chordata</taxon>
        <taxon>Craniata</taxon>
        <taxon>Vertebrata</taxon>
        <taxon>Euteleostomi</taxon>
        <taxon>Archelosauria</taxon>
        <taxon>Archosauria</taxon>
        <taxon>Dinosauria</taxon>
        <taxon>Saurischia</taxon>
        <taxon>Theropoda</taxon>
        <taxon>Coelurosauria</taxon>
        <taxon>Aves</taxon>
        <taxon>Neognathae</taxon>
        <taxon>Neoaves</taxon>
        <taxon>Telluraves</taxon>
        <taxon>Australaves</taxon>
        <taxon>Passeriformes</taxon>
        <taxon>Thamnophilidae</taxon>
        <taxon>Willisornis</taxon>
    </lineage>
</organism>
<dbReference type="PROSITE" id="PS50878">
    <property type="entry name" value="RT_POL"/>
    <property type="match status" value="1"/>
</dbReference>
<sequence length="412" mass="46509">MNWVGGSRNLKTFSKPSVDILNTFIAENMKKPVHVDIIEDVKTLVRGHNLELPTSPPPTQHKSNLDVLQNSKAFDTLSHHILLDKMSSTQMDKHIMWWASSWLTHRAQRVIVNGITSDWRSVTNGVPQGSILGPVLFSIFTNNLDTGLEGILSKCAENTELGGDVDSLRDREALQRLLDTLKDWAVTSHRKFNKGKCWILHLGWGNPGYKYRLGNEMLESSAMERDLGVLFDGKLNVSQQCPGSQEGQPCPGGIRHSITSWAREGIVLLCSTLGWPHLDYCVQFWASQYKKNIKPLESVQRRAMKMVKGLAEQLRALDLFHLEKTEGTSHCNYSFLVRGRRGAGTDLFSVVTSDRSQGNGLKLCQGRFRFYIRKTILTQMVVGHWNRFPMEVVTAPSLSSRNLLDDTLRHMV</sequence>
<dbReference type="Pfam" id="PF00078">
    <property type="entry name" value="RVT_1"/>
    <property type="match status" value="1"/>
</dbReference>
<evidence type="ECO:0000313" key="2">
    <source>
        <dbReference type="EMBL" id="KAJ7422118.1"/>
    </source>
</evidence>
<comment type="caution">
    <text evidence="2">The sequence shown here is derived from an EMBL/GenBank/DDBJ whole genome shotgun (WGS) entry which is preliminary data.</text>
</comment>
<evidence type="ECO:0000259" key="1">
    <source>
        <dbReference type="PROSITE" id="PS50878"/>
    </source>
</evidence>
<keyword evidence="3" id="KW-1185">Reference proteome</keyword>